<keyword evidence="2" id="KW-1185">Reference proteome</keyword>
<gene>
    <name evidence="1" type="ORF">JJQ60_09550</name>
</gene>
<evidence type="ECO:0000313" key="2">
    <source>
        <dbReference type="Proteomes" id="UP000651057"/>
    </source>
</evidence>
<name>A0A936ZQC8_9FLAO</name>
<sequence>MKNIALHKIDDVEPLIDNYEWRIEDVEKYRRRVKEKFRFLFFLYKSSLDFIRLNRYFKDNLELEKECFVLGLNTISEVSRLANYPGKEVEVNLETEVYKTVVEDLNVLNYNWLNSIYWAVIARDQKKMNTICSFPLEILHLDNNTPNGMYHNILLKLEMKFYQEGIFDHYLDDKLTEIKENYIDLVTPDPTAYENMTMVYCNDPVVSAMRNLANENEEEFNVSLIKALEAHQTYWGQKKSINPGDPPLCRNWQGFMSFSCTALAARAYDKGLQLEVTSDYMPANMVNGDILE</sequence>
<reference evidence="1" key="1">
    <citation type="submission" date="2021-01" db="EMBL/GenBank/DDBJ databases">
        <authorList>
            <person name="Zhong Y.L."/>
        </authorList>
    </citation>
    <scope>NUCLEOTIDE SEQUENCE</scope>
    <source>
        <strain evidence="1">KCTC 23302</strain>
    </source>
</reference>
<comment type="caution">
    <text evidence="1">The sequence shown here is derived from an EMBL/GenBank/DDBJ whole genome shotgun (WGS) entry which is preliminary data.</text>
</comment>
<dbReference type="Proteomes" id="UP000651057">
    <property type="component" value="Unassembled WGS sequence"/>
</dbReference>
<dbReference type="AlphaFoldDB" id="A0A936ZQC8"/>
<accession>A0A936ZQC8</accession>
<protein>
    <submittedName>
        <fullName evidence="1">Immunity 49 family protein</fullName>
    </submittedName>
</protein>
<evidence type="ECO:0000313" key="1">
    <source>
        <dbReference type="EMBL" id="MBL0683759.1"/>
    </source>
</evidence>
<proteinExistence type="predicted"/>
<dbReference type="EMBL" id="JAERQJ010000003">
    <property type="protein sequence ID" value="MBL0683759.1"/>
    <property type="molecule type" value="Genomic_DNA"/>
</dbReference>
<dbReference type="RefSeq" id="WP_201919056.1">
    <property type="nucleotide sequence ID" value="NZ_BAABAX010000005.1"/>
</dbReference>
<dbReference type="InterPro" id="IPR029074">
    <property type="entry name" value="Imm49"/>
</dbReference>
<organism evidence="1 2">
    <name type="scientific">Aquimarina mytili</name>
    <dbReference type="NCBI Taxonomy" id="874423"/>
    <lineage>
        <taxon>Bacteria</taxon>
        <taxon>Pseudomonadati</taxon>
        <taxon>Bacteroidota</taxon>
        <taxon>Flavobacteriia</taxon>
        <taxon>Flavobacteriales</taxon>
        <taxon>Flavobacteriaceae</taxon>
        <taxon>Aquimarina</taxon>
    </lineage>
</organism>
<dbReference type="Pfam" id="PF15575">
    <property type="entry name" value="Imm49"/>
    <property type="match status" value="1"/>
</dbReference>